<feature type="domain" description="Heme-copper oxidase subunit III family profile" evidence="9">
    <location>
        <begin position="30"/>
        <end position="249"/>
    </location>
</feature>
<dbReference type="InterPro" id="IPR024791">
    <property type="entry name" value="Cyt_c/ubiquinol_Oxase_su3"/>
</dbReference>
<feature type="transmembrane region" description="Helical" evidence="8">
    <location>
        <begin position="182"/>
        <end position="210"/>
    </location>
</feature>
<dbReference type="InterPro" id="IPR000298">
    <property type="entry name" value="Cyt_c_oxidase-like_su3"/>
</dbReference>
<proteinExistence type="inferred from homology"/>
<dbReference type="AlphaFoldDB" id="E1IGZ8"/>
<keyword evidence="4 8" id="KW-1133">Transmembrane helix</keyword>
<evidence type="ECO:0000256" key="3">
    <source>
        <dbReference type="ARBA" id="ARBA00022692"/>
    </source>
</evidence>
<dbReference type="Gene3D" id="1.20.120.80">
    <property type="entry name" value="Cytochrome c oxidase, subunit III, four-helix bundle"/>
    <property type="match status" value="1"/>
</dbReference>
<dbReference type="Pfam" id="PF00510">
    <property type="entry name" value="COX3"/>
    <property type="match status" value="2"/>
</dbReference>
<dbReference type="STRING" id="765420.OSCT_2599"/>
<feature type="transmembrane region" description="Helical" evidence="8">
    <location>
        <begin position="230"/>
        <end position="248"/>
    </location>
</feature>
<reference evidence="10 11" key="1">
    <citation type="journal article" date="2011" name="J. Bacteriol.">
        <title>Draft genome sequence of the anoxygenic filamentous phototrophic bacterium Oscillochloris trichoides subsp. DG-6.</title>
        <authorList>
            <person name="Kuznetsov B.B."/>
            <person name="Ivanovsky R.N."/>
            <person name="Keppen O.I."/>
            <person name="Sukhacheva M.V."/>
            <person name="Bumazhkin B.K."/>
            <person name="Patutina E.O."/>
            <person name="Beletsky A.V."/>
            <person name="Mardanov A.V."/>
            <person name="Baslerov R.V."/>
            <person name="Panteleeva A.N."/>
            <person name="Kolganova T.V."/>
            <person name="Ravin N.V."/>
            <person name="Skryabin K.G."/>
        </authorList>
    </citation>
    <scope>NUCLEOTIDE SEQUENCE [LARGE SCALE GENOMIC DNA]</scope>
    <source>
        <strain evidence="10 11">DG-6</strain>
    </source>
</reference>
<keyword evidence="11" id="KW-1185">Reference proteome</keyword>
<gene>
    <name evidence="10" type="ORF">OSCT_2599</name>
</gene>
<comment type="subcellular location">
    <subcellularLocation>
        <location evidence="6">Cell membrane</location>
        <topology evidence="6">Multi-pass membrane protein</topology>
    </subcellularLocation>
    <subcellularLocation>
        <location evidence="1">Membrane</location>
        <topology evidence="1">Multi-pass membrane protein</topology>
    </subcellularLocation>
</comment>
<evidence type="ECO:0000256" key="8">
    <source>
        <dbReference type="SAM" id="Phobius"/>
    </source>
</evidence>
<comment type="caution">
    <text evidence="10">The sequence shown here is derived from an EMBL/GenBank/DDBJ whole genome shotgun (WGS) entry which is preliminary data.</text>
</comment>
<dbReference type="PANTHER" id="PTHR11403:SF6">
    <property type="entry name" value="NITRIC OXIDE REDUCTASE SUBUNIT E"/>
    <property type="match status" value="1"/>
</dbReference>
<dbReference type="GO" id="GO:0019646">
    <property type="term" value="P:aerobic electron transport chain"/>
    <property type="evidence" value="ECO:0007669"/>
    <property type="project" value="InterPro"/>
</dbReference>
<dbReference type="GO" id="GO:0004129">
    <property type="term" value="F:cytochrome-c oxidase activity"/>
    <property type="evidence" value="ECO:0007669"/>
    <property type="project" value="InterPro"/>
</dbReference>
<dbReference type="Proteomes" id="UP000054010">
    <property type="component" value="Unassembled WGS sequence"/>
</dbReference>
<comment type="similarity">
    <text evidence="2 6">Belongs to the cytochrome c oxidase subunit 3 family.</text>
</comment>
<dbReference type="InterPro" id="IPR013833">
    <property type="entry name" value="Cyt_c_oxidase_su3_a-hlx"/>
</dbReference>
<dbReference type="HOGENOM" id="CLU_044071_1_0_0"/>
<protein>
    <submittedName>
        <fullName evidence="10">Cytochrome c oxidase subunit III</fullName>
    </submittedName>
</protein>
<sequence length="249" mass="27504">MATTSHEHGHNPALQHHFDTPEQQREAATLGMWAFLTTEIMLFGGIFMAYAVYRWAYHEVWALAATHLNTPLAAINTVVLLVSSLTVALGVHAAASGKQRQVVLLLLVTILLGAAFLGIKVTEYSEKFAHCAGYANPITWISGGATLEEAECLVPGQQFHFPVGHGAEEASSLPNIQRNAQLFYLLYFCATGLHAIHMIVGISIMAVLAWMAARGRFSSEYYTPVEIGGLYWHLIDIIWVFLFPLFYLV</sequence>
<dbReference type="SUPFAM" id="SSF81452">
    <property type="entry name" value="Cytochrome c oxidase subunit III-like"/>
    <property type="match status" value="1"/>
</dbReference>
<dbReference type="PANTHER" id="PTHR11403">
    <property type="entry name" value="CYTOCHROME C OXIDASE SUBUNIT III"/>
    <property type="match status" value="1"/>
</dbReference>
<evidence type="ECO:0000313" key="10">
    <source>
        <dbReference type="EMBL" id="EFO79473.1"/>
    </source>
</evidence>
<feature type="transmembrane region" description="Helical" evidence="8">
    <location>
        <begin position="73"/>
        <end position="95"/>
    </location>
</feature>
<evidence type="ECO:0000256" key="4">
    <source>
        <dbReference type="ARBA" id="ARBA00022989"/>
    </source>
</evidence>
<name>E1IGZ8_9CHLR</name>
<accession>E1IGZ8</accession>
<dbReference type="InterPro" id="IPR035973">
    <property type="entry name" value="Cyt_c_oxidase_su3-like_sf"/>
</dbReference>
<evidence type="ECO:0000256" key="1">
    <source>
        <dbReference type="ARBA" id="ARBA00004141"/>
    </source>
</evidence>
<dbReference type="GO" id="GO:0005886">
    <property type="term" value="C:plasma membrane"/>
    <property type="evidence" value="ECO:0007669"/>
    <property type="project" value="UniProtKB-SubCell"/>
</dbReference>
<dbReference type="eggNOG" id="COG1845">
    <property type="taxonomic scope" value="Bacteria"/>
</dbReference>
<dbReference type="PROSITE" id="PS50253">
    <property type="entry name" value="COX3"/>
    <property type="match status" value="1"/>
</dbReference>
<feature type="region of interest" description="Disordered" evidence="7">
    <location>
        <begin position="1"/>
        <end position="20"/>
    </location>
</feature>
<keyword evidence="5 8" id="KW-0472">Membrane</keyword>
<evidence type="ECO:0000259" key="9">
    <source>
        <dbReference type="PROSITE" id="PS50253"/>
    </source>
</evidence>
<evidence type="ECO:0000256" key="6">
    <source>
        <dbReference type="RuleBase" id="RU003376"/>
    </source>
</evidence>
<feature type="transmembrane region" description="Helical" evidence="8">
    <location>
        <begin position="33"/>
        <end position="53"/>
    </location>
</feature>
<feature type="transmembrane region" description="Helical" evidence="8">
    <location>
        <begin position="102"/>
        <end position="119"/>
    </location>
</feature>
<keyword evidence="3 6" id="KW-0812">Transmembrane</keyword>
<evidence type="ECO:0000256" key="5">
    <source>
        <dbReference type="ARBA" id="ARBA00023136"/>
    </source>
</evidence>
<dbReference type="EMBL" id="ADVR01000112">
    <property type="protein sequence ID" value="EFO79473.1"/>
    <property type="molecule type" value="Genomic_DNA"/>
</dbReference>
<organism evidence="10 11">
    <name type="scientific">Oscillochloris trichoides DG-6</name>
    <dbReference type="NCBI Taxonomy" id="765420"/>
    <lineage>
        <taxon>Bacteria</taxon>
        <taxon>Bacillati</taxon>
        <taxon>Chloroflexota</taxon>
        <taxon>Chloroflexia</taxon>
        <taxon>Chloroflexales</taxon>
        <taxon>Chloroflexineae</taxon>
        <taxon>Oscillochloridaceae</taxon>
        <taxon>Oscillochloris</taxon>
    </lineage>
</organism>
<evidence type="ECO:0000313" key="11">
    <source>
        <dbReference type="Proteomes" id="UP000054010"/>
    </source>
</evidence>
<dbReference type="OrthoDB" id="9810850at2"/>
<evidence type="ECO:0000256" key="7">
    <source>
        <dbReference type="SAM" id="MobiDB-lite"/>
    </source>
</evidence>
<evidence type="ECO:0000256" key="2">
    <source>
        <dbReference type="ARBA" id="ARBA00010581"/>
    </source>
</evidence>